<accession>A0A9E2L0A6</accession>
<evidence type="ECO:0000256" key="1">
    <source>
        <dbReference type="PROSITE-ProRule" id="PRU00169"/>
    </source>
</evidence>
<dbReference type="PROSITE" id="PS51832">
    <property type="entry name" value="HD_GYP"/>
    <property type="match status" value="1"/>
</dbReference>
<dbReference type="PANTHER" id="PTHR45228">
    <property type="entry name" value="CYCLIC DI-GMP PHOSPHODIESTERASE TM_0186-RELATED"/>
    <property type="match status" value="1"/>
</dbReference>
<dbReference type="Gene3D" id="1.10.3210.10">
    <property type="entry name" value="Hypothetical protein af1432"/>
    <property type="match status" value="1"/>
</dbReference>
<keyword evidence="1" id="KW-0597">Phosphoprotein</keyword>
<reference evidence="4" key="1">
    <citation type="journal article" date="2021" name="PeerJ">
        <title>Extensive microbial diversity within the chicken gut microbiome revealed by metagenomics and culture.</title>
        <authorList>
            <person name="Gilroy R."/>
            <person name="Ravi A."/>
            <person name="Getino M."/>
            <person name="Pursley I."/>
            <person name="Horton D.L."/>
            <person name="Alikhan N.F."/>
            <person name="Baker D."/>
            <person name="Gharbi K."/>
            <person name="Hall N."/>
            <person name="Watson M."/>
            <person name="Adriaenssens E.M."/>
            <person name="Foster-Nyarko E."/>
            <person name="Jarju S."/>
            <person name="Secka A."/>
            <person name="Antonio M."/>
            <person name="Oren A."/>
            <person name="Chaudhuri R.R."/>
            <person name="La Ragione R."/>
            <person name="Hildebrand F."/>
            <person name="Pallen M.J."/>
        </authorList>
    </citation>
    <scope>NUCLEOTIDE SEQUENCE</scope>
    <source>
        <strain evidence="4">Gambia15-2214</strain>
    </source>
</reference>
<evidence type="ECO:0000259" key="2">
    <source>
        <dbReference type="PROSITE" id="PS50110"/>
    </source>
</evidence>
<comment type="caution">
    <text evidence="4">The sequence shown here is derived from an EMBL/GenBank/DDBJ whole genome shotgun (WGS) entry which is preliminary data.</text>
</comment>
<dbReference type="InterPro" id="IPR037522">
    <property type="entry name" value="HD_GYP_dom"/>
</dbReference>
<gene>
    <name evidence="4" type="ORF">IAA16_01955</name>
</gene>
<dbReference type="PROSITE" id="PS50110">
    <property type="entry name" value="RESPONSE_REGULATORY"/>
    <property type="match status" value="1"/>
</dbReference>
<dbReference type="InterPro" id="IPR003607">
    <property type="entry name" value="HD/PDEase_dom"/>
</dbReference>
<evidence type="ECO:0000259" key="3">
    <source>
        <dbReference type="PROSITE" id="PS51832"/>
    </source>
</evidence>
<dbReference type="CDD" id="cd00077">
    <property type="entry name" value="HDc"/>
    <property type="match status" value="1"/>
</dbReference>
<feature type="domain" description="HD-GYP" evidence="3">
    <location>
        <begin position="137"/>
        <end position="332"/>
    </location>
</feature>
<dbReference type="Pfam" id="PF13487">
    <property type="entry name" value="HD_5"/>
    <property type="match status" value="1"/>
</dbReference>
<feature type="modified residue" description="4-aspartylphosphate" evidence="1">
    <location>
        <position position="57"/>
    </location>
</feature>
<dbReference type="EMBL" id="JAHLFV010000043">
    <property type="protein sequence ID" value="MBU3849310.1"/>
    <property type="molecule type" value="Genomic_DNA"/>
</dbReference>
<dbReference type="SMART" id="SM00448">
    <property type="entry name" value="REC"/>
    <property type="match status" value="1"/>
</dbReference>
<dbReference type="AlphaFoldDB" id="A0A9E2L0A6"/>
<proteinExistence type="predicted"/>
<evidence type="ECO:0000313" key="4">
    <source>
        <dbReference type="EMBL" id="MBU3849310.1"/>
    </source>
</evidence>
<dbReference type="SMART" id="SM00471">
    <property type="entry name" value="HDc"/>
    <property type="match status" value="1"/>
</dbReference>
<dbReference type="SUPFAM" id="SSF109604">
    <property type="entry name" value="HD-domain/PDEase-like"/>
    <property type="match status" value="1"/>
</dbReference>
<dbReference type="SUPFAM" id="SSF52172">
    <property type="entry name" value="CheY-like"/>
    <property type="match status" value="1"/>
</dbReference>
<protein>
    <submittedName>
        <fullName evidence="4">Response regulator</fullName>
    </submittedName>
</protein>
<organism evidence="4 5">
    <name type="scientific">Candidatus Treponema excrementipullorum</name>
    <dbReference type="NCBI Taxonomy" id="2838768"/>
    <lineage>
        <taxon>Bacteria</taxon>
        <taxon>Pseudomonadati</taxon>
        <taxon>Spirochaetota</taxon>
        <taxon>Spirochaetia</taxon>
        <taxon>Spirochaetales</taxon>
        <taxon>Treponemataceae</taxon>
        <taxon>Treponema</taxon>
    </lineage>
</organism>
<dbReference type="Pfam" id="PF00072">
    <property type="entry name" value="Response_reg"/>
    <property type="match status" value="1"/>
</dbReference>
<feature type="domain" description="Response regulatory" evidence="2">
    <location>
        <begin position="7"/>
        <end position="124"/>
    </location>
</feature>
<dbReference type="CDD" id="cd17574">
    <property type="entry name" value="REC_OmpR"/>
    <property type="match status" value="1"/>
</dbReference>
<sequence>MEKKDFRILCADDSISIRTYLTQILTEWGYDVTACVSGKDAWDTYQKDPSYSVVLLDWIMPEMTGIEACQKIRQFSTNKYTYIIMLTSKDSTENIVEALNTGADDYLTKPFHPAELKARIQTAYRFFEYERIQRSIENDTRLACYNALTELAEARDFETGQHLHRVSSLSMILAKKLGKDEDFQRQIGIFAPMHDIGKVGIPDNILLLPRRLTPEEFNVIKTHTTIGYQILQGKPTMDMAAEIAHHHHEKWDGSGYPDGLKGEEISLASRIVSVVDVYDALRALRPYKRAFSHTEALDIITQDTGKAFDPNVVEAFMTVEHHIKSQFDSSYRNDAQSVKRNFN</sequence>
<dbReference type="InterPro" id="IPR011006">
    <property type="entry name" value="CheY-like_superfamily"/>
</dbReference>
<evidence type="ECO:0000313" key="5">
    <source>
        <dbReference type="Proteomes" id="UP000823914"/>
    </source>
</evidence>
<dbReference type="Gene3D" id="3.40.50.2300">
    <property type="match status" value="1"/>
</dbReference>
<dbReference type="InterPro" id="IPR001789">
    <property type="entry name" value="Sig_transdc_resp-reg_receiver"/>
</dbReference>
<reference evidence="4" key="2">
    <citation type="submission" date="2021-04" db="EMBL/GenBank/DDBJ databases">
        <authorList>
            <person name="Gilroy R."/>
        </authorList>
    </citation>
    <scope>NUCLEOTIDE SEQUENCE</scope>
    <source>
        <strain evidence="4">Gambia15-2214</strain>
    </source>
</reference>
<name>A0A9E2L0A6_9SPIR</name>
<dbReference type="InterPro" id="IPR052020">
    <property type="entry name" value="Cyclic_di-GMP/3'3'-cGAMP_PDE"/>
</dbReference>
<dbReference type="GO" id="GO:0000160">
    <property type="term" value="P:phosphorelay signal transduction system"/>
    <property type="evidence" value="ECO:0007669"/>
    <property type="project" value="InterPro"/>
</dbReference>
<dbReference type="Proteomes" id="UP000823914">
    <property type="component" value="Unassembled WGS sequence"/>
</dbReference>